<dbReference type="GO" id="GO:0005886">
    <property type="term" value="C:plasma membrane"/>
    <property type="evidence" value="ECO:0007669"/>
    <property type="project" value="TreeGrafter"/>
</dbReference>
<evidence type="ECO:0000313" key="3">
    <source>
        <dbReference type="Proteomes" id="UP000535501"/>
    </source>
</evidence>
<accession>A0A7W9YV75</accession>
<evidence type="ECO:0008006" key="4">
    <source>
        <dbReference type="Google" id="ProtNLM"/>
    </source>
</evidence>
<gene>
    <name evidence="2" type="ORF">HNQ75_000174</name>
</gene>
<comment type="caution">
    <text evidence="2">The sequence shown here is derived from an EMBL/GenBank/DDBJ whole genome shotgun (WGS) entry which is preliminary data.</text>
</comment>
<sequence length="121" mass="13368">MRIVYLSLGWLLLTIGILGAFMPILPTTPFLIMAVACFARSSPRLEAWLLDHPRFGGPLRDWRELGAIPRRAKIAAVVMMSISYAFFWFVTSPPATRAAIVAAVMILPAIYVVTRPEPPSA</sequence>
<keyword evidence="3" id="KW-1185">Reference proteome</keyword>
<reference evidence="2 3" key="1">
    <citation type="submission" date="2020-08" db="EMBL/GenBank/DDBJ databases">
        <title>Genomic Encyclopedia of Type Strains, Phase IV (KMG-IV): sequencing the most valuable type-strain genomes for metagenomic binning, comparative biology and taxonomic classification.</title>
        <authorList>
            <person name="Goeker M."/>
        </authorList>
    </citation>
    <scope>NUCLEOTIDE SEQUENCE [LARGE SCALE GENOMIC DNA]</scope>
    <source>
        <strain evidence="2 3">DSM 102134</strain>
    </source>
</reference>
<dbReference type="InterPro" id="IPR007401">
    <property type="entry name" value="DUF454"/>
</dbReference>
<keyword evidence="1" id="KW-0812">Transmembrane</keyword>
<dbReference type="EMBL" id="JACHEJ010000001">
    <property type="protein sequence ID" value="MBB6178231.1"/>
    <property type="molecule type" value="Genomic_DNA"/>
</dbReference>
<feature type="transmembrane region" description="Helical" evidence="1">
    <location>
        <begin position="96"/>
        <end position="114"/>
    </location>
</feature>
<dbReference type="PANTHER" id="PTHR35813:SF1">
    <property type="entry name" value="INNER MEMBRANE PROTEIN YBAN"/>
    <property type="match status" value="1"/>
</dbReference>
<name>A0A7W9YV75_9HYPH</name>
<dbReference type="Proteomes" id="UP000535501">
    <property type="component" value="Unassembled WGS sequence"/>
</dbReference>
<dbReference type="Pfam" id="PF04304">
    <property type="entry name" value="DUF454"/>
    <property type="match status" value="1"/>
</dbReference>
<feature type="transmembrane region" description="Helical" evidence="1">
    <location>
        <begin position="12"/>
        <end position="39"/>
    </location>
</feature>
<protein>
    <recommendedName>
        <fullName evidence="4">DUF454 domain-containing protein</fullName>
    </recommendedName>
</protein>
<keyword evidence="1" id="KW-0472">Membrane</keyword>
<organism evidence="2 3">
    <name type="scientific">Pseudorhizobium flavum</name>
    <dbReference type="NCBI Taxonomy" id="1335061"/>
    <lineage>
        <taxon>Bacteria</taxon>
        <taxon>Pseudomonadati</taxon>
        <taxon>Pseudomonadota</taxon>
        <taxon>Alphaproteobacteria</taxon>
        <taxon>Hyphomicrobiales</taxon>
        <taxon>Rhizobiaceae</taxon>
        <taxon>Rhizobium/Agrobacterium group</taxon>
        <taxon>Pseudorhizobium</taxon>
    </lineage>
</organism>
<evidence type="ECO:0000256" key="1">
    <source>
        <dbReference type="SAM" id="Phobius"/>
    </source>
</evidence>
<evidence type="ECO:0000313" key="2">
    <source>
        <dbReference type="EMBL" id="MBB6178231.1"/>
    </source>
</evidence>
<dbReference type="RefSeq" id="WP_077549514.1">
    <property type="nucleotide sequence ID" value="NZ_JACHEJ010000001.1"/>
</dbReference>
<proteinExistence type="predicted"/>
<dbReference type="PIRSF" id="PIRSF016789">
    <property type="entry name" value="DUF454"/>
    <property type="match status" value="1"/>
</dbReference>
<keyword evidence="1" id="KW-1133">Transmembrane helix</keyword>
<feature type="transmembrane region" description="Helical" evidence="1">
    <location>
        <begin position="72"/>
        <end position="90"/>
    </location>
</feature>
<dbReference type="AlphaFoldDB" id="A0A7W9YV75"/>
<dbReference type="PANTHER" id="PTHR35813">
    <property type="entry name" value="INNER MEMBRANE PROTEIN YBAN"/>
    <property type="match status" value="1"/>
</dbReference>